<evidence type="ECO:0000313" key="3">
    <source>
        <dbReference type="EMBL" id="MBB5887496.1"/>
    </source>
</evidence>
<dbReference type="Pfam" id="PF00557">
    <property type="entry name" value="Peptidase_M24"/>
    <property type="match status" value="1"/>
</dbReference>
<dbReference type="Gene3D" id="3.90.230.10">
    <property type="entry name" value="Creatinase/methionine aminopeptidase superfamily"/>
    <property type="match status" value="1"/>
</dbReference>
<dbReference type="RefSeq" id="WP_183538741.1">
    <property type="nucleotide sequence ID" value="NZ_JACHHV010000004.1"/>
</dbReference>
<accession>A0A841C0S0</accession>
<name>A0A841C0S0_9LACT</name>
<keyword evidence="4" id="KW-1185">Reference proteome</keyword>
<dbReference type="Gene3D" id="3.40.350.10">
    <property type="entry name" value="Creatinase/prolidase N-terminal domain"/>
    <property type="match status" value="1"/>
</dbReference>
<reference evidence="3 4" key="1">
    <citation type="submission" date="2020-08" db="EMBL/GenBank/DDBJ databases">
        <title>Genomic Encyclopedia of Type Strains, Phase IV (KMG-IV): sequencing the most valuable type-strain genomes for metagenomic binning, comparative biology and taxonomic classification.</title>
        <authorList>
            <person name="Goeker M."/>
        </authorList>
    </citation>
    <scope>NUCLEOTIDE SEQUENCE [LARGE SCALE GENOMIC DNA]</scope>
    <source>
        <strain evidence="3 4">DSM 14925</strain>
    </source>
</reference>
<gene>
    <name evidence="3" type="ORF">HNQ37_000367</name>
</gene>
<keyword evidence="3" id="KW-0378">Hydrolase</keyword>
<evidence type="ECO:0000259" key="1">
    <source>
        <dbReference type="Pfam" id="PF00557"/>
    </source>
</evidence>
<dbReference type="InterPro" id="IPR036005">
    <property type="entry name" value="Creatinase/aminopeptidase-like"/>
</dbReference>
<proteinExistence type="predicted"/>
<keyword evidence="3" id="KW-0031">Aminopeptidase</keyword>
<dbReference type="Pfam" id="PF01321">
    <property type="entry name" value="Creatinase_N"/>
    <property type="match status" value="1"/>
</dbReference>
<dbReference type="AlphaFoldDB" id="A0A841C0S0"/>
<dbReference type="InterPro" id="IPR029149">
    <property type="entry name" value="Creatin/AminoP/Spt16_N"/>
</dbReference>
<dbReference type="InterPro" id="IPR000587">
    <property type="entry name" value="Creatinase_N"/>
</dbReference>
<feature type="domain" description="Creatinase N-terminal" evidence="2">
    <location>
        <begin position="2"/>
        <end position="122"/>
    </location>
</feature>
<feature type="domain" description="Peptidase M24" evidence="1">
    <location>
        <begin position="131"/>
        <end position="331"/>
    </location>
</feature>
<comment type="caution">
    <text evidence="3">The sequence shown here is derived from an EMBL/GenBank/DDBJ whole genome shotgun (WGS) entry which is preliminary data.</text>
</comment>
<evidence type="ECO:0000313" key="4">
    <source>
        <dbReference type="Proteomes" id="UP000562464"/>
    </source>
</evidence>
<dbReference type="PANTHER" id="PTHR46112:SF3">
    <property type="entry name" value="AMINOPEPTIDASE YPDF"/>
    <property type="match status" value="1"/>
</dbReference>
<dbReference type="InterPro" id="IPR050659">
    <property type="entry name" value="Peptidase_M24B"/>
</dbReference>
<dbReference type="InterPro" id="IPR000994">
    <property type="entry name" value="Pept_M24"/>
</dbReference>
<dbReference type="EC" id="3.4.11.9" evidence="3"/>
<sequence>MRLQKIKEKMKQSNLEGLVITDMKNIFYLTGFSGTAGTVFLTKDEDYFMTDDRYIDFAKSVVGNMNVFSTRSAFSEIAKLAKNIDRIGFEDNLDFATYQNFSSLISQKLIPTHEFFMEFRQIKDLSEIKVIRKACEITDLAFEAVLKFIEPGKSEIEVANFLDFKMRELGASGTSFETIVASGVRSSLPHGVASHKLIENGEAITMDFGCYYNFYASDMTRTVFLGKPNSEMKEIYEVVRLANQALIDQSKATLSFADFDRIPRNIIELAGFGDNFNHGIGHGFGLDIHEVPYFSQKMTDQYLQKNMIVTDEPGIYLSGFGGVRIEDDVLILENGCEVLTKSPKELIVI</sequence>
<dbReference type="GO" id="GO:0004177">
    <property type="term" value="F:aminopeptidase activity"/>
    <property type="evidence" value="ECO:0007669"/>
    <property type="project" value="UniProtKB-KW"/>
</dbReference>
<keyword evidence="3" id="KW-0645">Protease</keyword>
<dbReference type="PANTHER" id="PTHR46112">
    <property type="entry name" value="AMINOPEPTIDASE"/>
    <property type="match status" value="1"/>
</dbReference>
<evidence type="ECO:0000259" key="2">
    <source>
        <dbReference type="Pfam" id="PF01321"/>
    </source>
</evidence>
<dbReference type="EMBL" id="JACHHV010000004">
    <property type="protein sequence ID" value="MBB5887496.1"/>
    <property type="molecule type" value="Genomic_DNA"/>
</dbReference>
<organism evidence="3 4">
    <name type="scientific">Lactovum miscens</name>
    <dbReference type="NCBI Taxonomy" id="190387"/>
    <lineage>
        <taxon>Bacteria</taxon>
        <taxon>Bacillati</taxon>
        <taxon>Bacillota</taxon>
        <taxon>Bacilli</taxon>
        <taxon>Lactobacillales</taxon>
        <taxon>Streptococcaceae</taxon>
        <taxon>Lactovum</taxon>
    </lineage>
</organism>
<dbReference type="Proteomes" id="UP000562464">
    <property type="component" value="Unassembled WGS sequence"/>
</dbReference>
<protein>
    <submittedName>
        <fullName evidence="3">Xaa-Pro aminopeptidase</fullName>
        <ecNumber evidence="3">3.4.11.9</ecNumber>
    </submittedName>
</protein>
<dbReference type="CDD" id="cd01092">
    <property type="entry name" value="APP-like"/>
    <property type="match status" value="1"/>
</dbReference>
<dbReference type="SUPFAM" id="SSF53092">
    <property type="entry name" value="Creatinase/prolidase N-terminal domain"/>
    <property type="match status" value="1"/>
</dbReference>
<dbReference type="SUPFAM" id="SSF55920">
    <property type="entry name" value="Creatinase/aminopeptidase"/>
    <property type="match status" value="1"/>
</dbReference>